<comment type="caution">
    <text evidence="5">The sequence shown here is derived from an EMBL/GenBank/DDBJ whole genome shotgun (WGS) entry which is preliminary data.</text>
</comment>
<name>A0ABT3TK45_9GAMM</name>
<dbReference type="InterPro" id="IPR036291">
    <property type="entry name" value="NAD(P)-bd_dom_sf"/>
</dbReference>
<dbReference type="PANTHER" id="PTHR44196">
    <property type="entry name" value="DEHYDROGENASE/REDUCTASE SDR FAMILY MEMBER 7B"/>
    <property type="match status" value="1"/>
</dbReference>
<dbReference type="InterPro" id="IPR020904">
    <property type="entry name" value="Sc_DH/Rdtase_CS"/>
</dbReference>
<dbReference type="EMBL" id="SHNN01000003">
    <property type="protein sequence ID" value="MCX2982160.1"/>
    <property type="molecule type" value="Genomic_DNA"/>
</dbReference>
<dbReference type="PRINTS" id="PR00080">
    <property type="entry name" value="SDRFAMILY"/>
</dbReference>
<dbReference type="Pfam" id="PF00106">
    <property type="entry name" value="adh_short"/>
    <property type="match status" value="1"/>
</dbReference>
<reference evidence="5" key="1">
    <citation type="submission" date="2019-02" db="EMBL/GenBank/DDBJ databases">
        <authorList>
            <person name="Li S.-H."/>
        </authorList>
    </citation>
    <scope>NUCLEOTIDE SEQUENCE</scope>
    <source>
        <strain evidence="5">IMCC14734</strain>
    </source>
</reference>
<evidence type="ECO:0000256" key="3">
    <source>
        <dbReference type="RuleBase" id="RU000363"/>
    </source>
</evidence>
<dbReference type="InterPro" id="IPR057326">
    <property type="entry name" value="KR_dom"/>
</dbReference>
<evidence type="ECO:0000313" key="5">
    <source>
        <dbReference type="EMBL" id="MCX2982160.1"/>
    </source>
</evidence>
<dbReference type="PRINTS" id="PR00081">
    <property type="entry name" value="GDHRDH"/>
</dbReference>
<organism evidence="5 6">
    <name type="scientific">Candidatus Litorirhabdus singularis</name>
    <dbReference type="NCBI Taxonomy" id="2518993"/>
    <lineage>
        <taxon>Bacteria</taxon>
        <taxon>Pseudomonadati</taxon>
        <taxon>Pseudomonadota</taxon>
        <taxon>Gammaproteobacteria</taxon>
        <taxon>Cellvibrionales</taxon>
        <taxon>Halieaceae</taxon>
        <taxon>Candidatus Litorirhabdus</taxon>
    </lineage>
</organism>
<proteinExistence type="inferred from homology"/>
<keyword evidence="6" id="KW-1185">Reference proteome</keyword>
<dbReference type="Proteomes" id="UP001143362">
    <property type="component" value="Unassembled WGS sequence"/>
</dbReference>
<dbReference type="Gene3D" id="3.40.50.720">
    <property type="entry name" value="NAD(P)-binding Rossmann-like Domain"/>
    <property type="match status" value="1"/>
</dbReference>
<comment type="similarity">
    <text evidence="1 3">Belongs to the short-chain dehydrogenases/reductases (SDR) family.</text>
</comment>
<dbReference type="CDD" id="cd05233">
    <property type="entry name" value="SDR_c"/>
    <property type="match status" value="1"/>
</dbReference>
<keyword evidence="2" id="KW-0560">Oxidoreductase</keyword>
<evidence type="ECO:0000256" key="2">
    <source>
        <dbReference type="ARBA" id="ARBA00023002"/>
    </source>
</evidence>
<dbReference type="PIRSF" id="PIRSF000126">
    <property type="entry name" value="11-beta-HSD1"/>
    <property type="match status" value="1"/>
</dbReference>
<dbReference type="SMART" id="SM00822">
    <property type="entry name" value="PKS_KR"/>
    <property type="match status" value="1"/>
</dbReference>
<dbReference type="InterPro" id="IPR002347">
    <property type="entry name" value="SDR_fam"/>
</dbReference>
<accession>A0ABT3TK45</accession>
<evidence type="ECO:0000259" key="4">
    <source>
        <dbReference type="SMART" id="SM00822"/>
    </source>
</evidence>
<evidence type="ECO:0000313" key="6">
    <source>
        <dbReference type="Proteomes" id="UP001143362"/>
    </source>
</evidence>
<dbReference type="SUPFAM" id="SSF51735">
    <property type="entry name" value="NAD(P)-binding Rossmann-fold domains"/>
    <property type="match status" value="1"/>
</dbReference>
<feature type="domain" description="Ketoreductase" evidence="4">
    <location>
        <begin position="7"/>
        <end position="184"/>
    </location>
</feature>
<protein>
    <submittedName>
        <fullName evidence="5">SDR family NAD(P)-dependent oxidoreductase</fullName>
    </submittedName>
</protein>
<gene>
    <name evidence="5" type="ORF">EYC98_14960</name>
</gene>
<dbReference type="PROSITE" id="PS00061">
    <property type="entry name" value="ADH_SHORT"/>
    <property type="match status" value="1"/>
</dbReference>
<sequence>MMATGKISALVTGASSGIGAEFCRQLAERCEVIIAVGRREVELQALAAELSAKVEVHCVIADLTTVEGQTRVIETLRQKGPVDYLVNNAGFSTLGAFSELDLAPQQAMVELHITAPMALCRAAIPFMRERGGGFIINVSSLVTFGAHPMVAVYGASKVFLNHFSEALQQELADTGIKVQSLCPGYTRSDFHGRDSMQGFDAAMVPESMWMEADEVVRISLAELAGDQVVVVTGAGNQSLASTGLEGQIKRLQG</sequence>
<dbReference type="PANTHER" id="PTHR44196:SF2">
    <property type="entry name" value="SHORT-CHAIN DEHYDROGENASE-RELATED"/>
    <property type="match status" value="1"/>
</dbReference>
<evidence type="ECO:0000256" key="1">
    <source>
        <dbReference type="ARBA" id="ARBA00006484"/>
    </source>
</evidence>